<dbReference type="Pfam" id="PF12502">
    <property type="entry name" value="DUF3710"/>
    <property type="match status" value="1"/>
</dbReference>
<dbReference type="AlphaFoldDB" id="A0A375HYQ1"/>
<gene>
    <name evidence="2" type="ORF">PROPJV5_0578</name>
</gene>
<evidence type="ECO:0008006" key="4">
    <source>
        <dbReference type="Google" id="ProtNLM"/>
    </source>
</evidence>
<dbReference type="OrthoDB" id="8480367at2"/>
<protein>
    <recommendedName>
        <fullName evidence="4">DUF3710 domain-containing protein</fullName>
    </recommendedName>
</protein>
<keyword evidence="3" id="KW-1185">Reference proteome</keyword>
<dbReference type="Proteomes" id="UP000265962">
    <property type="component" value="Unassembled WGS sequence"/>
</dbReference>
<evidence type="ECO:0000313" key="3">
    <source>
        <dbReference type="Proteomes" id="UP000265962"/>
    </source>
</evidence>
<evidence type="ECO:0000256" key="1">
    <source>
        <dbReference type="SAM" id="MobiDB-lite"/>
    </source>
</evidence>
<proteinExistence type="predicted"/>
<feature type="compositionally biased region" description="Acidic residues" evidence="1">
    <location>
        <begin position="12"/>
        <end position="54"/>
    </location>
</feature>
<sequence>MFGRKKRKAVDEDAPEEELLDETESDADEAADEAVDDVDDDAEAESDEPEVELDEWQRLDASRDWREEGPFDLSEVDLDADDIERMDFDALILTPFDGMQLQLQVNQQTQQLQAILAVSGQSVMELSLFAAPAHRDMRAEVRDEMVANAQKAGGKATLTAGPFGTEVRRVVPITTQQGQHGYHVSRTWFAQGPRWLLRGVLMGEAGLAEGVEGSTELLYELFANTVVRRGDKPKVPGELIPMTMSPELAAQTRQKPAGTK</sequence>
<organism evidence="2 3">
    <name type="scientific">Propionibacterium ruminifibrarum</name>
    <dbReference type="NCBI Taxonomy" id="1962131"/>
    <lineage>
        <taxon>Bacteria</taxon>
        <taxon>Bacillati</taxon>
        <taxon>Actinomycetota</taxon>
        <taxon>Actinomycetes</taxon>
        <taxon>Propionibacteriales</taxon>
        <taxon>Propionibacteriaceae</taxon>
        <taxon>Propionibacterium</taxon>
    </lineage>
</organism>
<dbReference type="InterPro" id="IPR022183">
    <property type="entry name" value="DUF3710"/>
</dbReference>
<evidence type="ECO:0000313" key="2">
    <source>
        <dbReference type="EMBL" id="SPF67621.1"/>
    </source>
</evidence>
<reference evidence="3" key="1">
    <citation type="submission" date="2018-02" db="EMBL/GenBank/DDBJ databases">
        <authorList>
            <person name="Hornung B."/>
        </authorList>
    </citation>
    <scope>NUCLEOTIDE SEQUENCE [LARGE SCALE GENOMIC DNA]</scope>
</reference>
<name>A0A375HYQ1_9ACTN</name>
<accession>A0A375HYQ1</accession>
<dbReference type="EMBL" id="OMOH01000002">
    <property type="protein sequence ID" value="SPF67621.1"/>
    <property type="molecule type" value="Genomic_DNA"/>
</dbReference>
<dbReference type="RefSeq" id="WP_119714827.1">
    <property type="nucleotide sequence ID" value="NZ_OMOH01000002.1"/>
</dbReference>
<feature type="region of interest" description="Disordered" evidence="1">
    <location>
        <begin position="1"/>
        <end position="61"/>
    </location>
</feature>